<dbReference type="PANTHER" id="PTHR21220:SF0">
    <property type="entry name" value="DNA-DEPENDENT METALLOPROTEASE SPRTN"/>
    <property type="match status" value="1"/>
</dbReference>
<dbReference type="AlphaFoldDB" id="A0A507C4P6"/>
<keyword evidence="6" id="KW-1185">Reference proteome</keyword>
<dbReference type="InterPro" id="IPR044245">
    <property type="entry name" value="Spartan"/>
</dbReference>
<feature type="compositionally biased region" description="Basic and acidic residues" evidence="3">
    <location>
        <begin position="243"/>
        <end position="256"/>
    </location>
</feature>
<evidence type="ECO:0000313" key="6">
    <source>
        <dbReference type="Proteomes" id="UP000319731"/>
    </source>
</evidence>
<feature type="region of interest" description="Disordered" evidence="3">
    <location>
        <begin position="1"/>
        <end position="30"/>
    </location>
</feature>
<dbReference type="Proteomes" id="UP000319731">
    <property type="component" value="Unassembled WGS sequence"/>
</dbReference>
<evidence type="ECO:0000259" key="4">
    <source>
        <dbReference type="SMART" id="SM00731"/>
    </source>
</evidence>
<proteinExistence type="predicted"/>
<dbReference type="GO" id="GO:0004222">
    <property type="term" value="F:metalloendopeptidase activity"/>
    <property type="evidence" value="ECO:0007669"/>
    <property type="project" value="InterPro"/>
</dbReference>
<evidence type="ECO:0000256" key="2">
    <source>
        <dbReference type="ARBA" id="ARBA00023242"/>
    </source>
</evidence>
<feature type="compositionally biased region" description="Low complexity" evidence="3">
    <location>
        <begin position="326"/>
        <end position="337"/>
    </location>
</feature>
<dbReference type="EMBL" id="QEAO01000006">
    <property type="protein sequence ID" value="TPX35957.1"/>
    <property type="molecule type" value="Genomic_DNA"/>
</dbReference>
<gene>
    <name evidence="5" type="ORF">SmJEL517_g01722</name>
</gene>
<sequence>MEADTDEALARDLQAKEYEYDNGNTSSRFGRKDLVLNAGDEEFARALQEEEDNTALQPKDPLQAEEGVEEYHPNLHETFAYFNQKHFHRVLDSVEVRWSTKMTLCGGMCYYYKGGYCSVRLSEPLLKFRTQDDFFDVLLHEMIHAYLFLTGKCSGSHDGHGPHFLEMAADLNRKEGRNITVFHKFHDEVRHYRTHKWVCNGPCKDRAPFFGQVSRSMNRPPQKADRWYEDHQRSCGGSWTKIDGPEFHETEEDKNNKKQKKKRKPNDADGGGGEKSKKSGNGSTLDDYWKNLGGGRTLEPLEPSEKKKKEKSPSEKKDSPTKKTEASSSSAPASSKPVVKRKAVFEHDSDFEEEDPPASSKTTQPIIINDDDDNANTPPPRIPSDKSHTPTSTVNPEYVLEQIVM</sequence>
<dbReference type="Pfam" id="PF10263">
    <property type="entry name" value="SprT-like"/>
    <property type="match status" value="1"/>
</dbReference>
<evidence type="ECO:0000256" key="3">
    <source>
        <dbReference type="SAM" id="MobiDB-lite"/>
    </source>
</evidence>
<dbReference type="OrthoDB" id="5236983at2759"/>
<feature type="compositionally biased region" description="Basic and acidic residues" evidence="3">
    <location>
        <begin position="8"/>
        <end position="19"/>
    </location>
</feature>
<dbReference type="GO" id="GO:0006974">
    <property type="term" value="P:DNA damage response"/>
    <property type="evidence" value="ECO:0007669"/>
    <property type="project" value="InterPro"/>
</dbReference>
<reference evidence="5 6" key="1">
    <citation type="journal article" date="2019" name="Sci. Rep.">
        <title>Comparative genomics of chytrid fungi reveal insights into the obligate biotrophic and pathogenic lifestyle of Synchytrium endobioticum.</title>
        <authorList>
            <person name="van de Vossenberg B.T.L.H."/>
            <person name="Warris S."/>
            <person name="Nguyen H.D.T."/>
            <person name="van Gent-Pelzer M.P.E."/>
            <person name="Joly D.L."/>
            <person name="van de Geest H.C."/>
            <person name="Bonants P.J.M."/>
            <person name="Smith D.S."/>
            <person name="Levesque C.A."/>
            <person name="van der Lee T.A.J."/>
        </authorList>
    </citation>
    <scope>NUCLEOTIDE SEQUENCE [LARGE SCALE GENOMIC DNA]</scope>
    <source>
        <strain evidence="5 6">JEL517</strain>
    </source>
</reference>
<comment type="caution">
    <text evidence="5">The sequence shown here is derived from an EMBL/GenBank/DDBJ whole genome shotgun (WGS) entry which is preliminary data.</text>
</comment>
<keyword evidence="2" id="KW-0539">Nucleus</keyword>
<dbReference type="GeneID" id="42002947"/>
<dbReference type="Pfam" id="PF22934">
    <property type="entry name" value="SPRTN_ZBD"/>
    <property type="match status" value="1"/>
</dbReference>
<dbReference type="InterPro" id="IPR055220">
    <property type="entry name" value="SPRTN_ZBD"/>
</dbReference>
<dbReference type="RefSeq" id="XP_031026342.1">
    <property type="nucleotide sequence ID" value="XM_031167650.1"/>
</dbReference>
<dbReference type="SMART" id="SM00731">
    <property type="entry name" value="SprT"/>
    <property type="match status" value="1"/>
</dbReference>
<feature type="region of interest" description="Disordered" evidence="3">
    <location>
        <begin position="238"/>
        <end position="405"/>
    </location>
</feature>
<feature type="compositionally biased region" description="Basic and acidic residues" evidence="3">
    <location>
        <begin position="222"/>
        <end position="231"/>
    </location>
</feature>
<name>A0A507C4P6_9FUNG</name>
<dbReference type="GO" id="GO:0003697">
    <property type="term" value="F:single-stranded DNA binding"/>
    <property type="evidence" value="ECO:0007669"/>
    <property type="project" value="InterPro"/>
</dbReference>
<dbReference type="GO" id="GO:0031593">
    <property type="term" value="F:polyubiquitin modification-dependent protein binding"/>
    <property type="evidence" value="ECO:0007669"/>
    <property type="project" value="TreeGrafter"/>
</dbReference>
<dbReference type="InterPro" id="IPR006640">
    <property type="entry name" value="SprT-like_domain"/>
</dbReference>
<evidence type="ECO:0000256" key="1">
    <source>
        <dbReference type="ARBA" id="ARBA00004123"/>
    </source>
</evidence>
<comment type="subcellular location">
    <subcellularLocation>
        <location evidence="1">Nucleus</location>
    </subcellularLocation>
</comment>
<feature type="region of interest" description="Disordered" evidence="3">
    <location>
        <begin position="212"/>
        <end position="231"/>
    </location>
</feature>
<evidence type="ECO:0000313" key="5">
    <source>
        <dbReference type="EMBL" id="TPX35957.1"/>
    </source>
</evidence>
<organism evidence="5 6">
    <name type="scientific">Synchytrium microbalum</name>
    <dbReference type="NCBI Taxonomy" id="1806994"/>
    <lineage>
        <taxon>Eukaryota</taxon>
        <taxon>Fungi</taxon>
        <taxon>Fungi incertae sedis</taxon>
        <taxon>Chytridiomycota</taxon>
        <taxon>Chytridiomycota incertae sedis</taxon>
        <taxon>Chytridiomycetes</taxon>
        <taxon>Synchytriales</taxon>
        <taxon>Synchytriaceae</taxon>
        <taxon>Synchytrium</taxon>
    </lineage>
</organism>
<feature type="compositionally biased region" description="Basic and acidic residues" evidence="3">
    <location>
        <begin position="303"/>
        <end position="325"/>
    </location>
</feature>
<feature type="domain" description="SprT-like" evidence="4">
    <location>
        <begin position="73"/>
        <end position="242"/>
    </location>
</feature>
<dbReference type="GO" id="GO:0005634">
    <property type="term" value="C:nucleus"/>
    <property type="evidence" value="ECO:0007669"/>
    <property type="project" value="UniProtKB-SubCell"/>
</dbReference>
<dbReference type="PANTHER" id="PTHR21220">
    <property type="entry name" value="DNA-DEPENDENT METALLOPROTEASE SPRTN"/>
    <property type="match status" value="1"/>
</dbReference>
<accession>A0A507C4P6</accession>
<protein>
    <recommendedName>
        <fullName evidence="4">SprT-like domain-containing protein</fullName>
    </recommendedName>
</protein>
<dbReference type="STRING" id="1806994.A0A507C4P6"/>